<dbReference type="EMBL" id="CAJNOC010010395">
    <property type="protein sequence ID" value="CAF1139465.1"/>
    <property type="molecule type" value="Genomic_DNA"/>
</dbReference>
<sequence>NVRFDLTNKIIREINLNFNLLREKNEENIIPTYKLEALLNSKLVNNKYKRFTLNLQPNGRNIESNLLIEKSDESTNFKNLQIAQASLRLKSRSENKVDYDVELNYETKRPSSLKVNGRLAADLFKSDVELSILYTGPNIQLNEPATLRFGHVVDLSSPESPSFVEIGLKHPLRNVNHNVKILFQGNPVEMKLNRLEIQLTTPKSHAQNKGLPYIVYLSKKEENANQNVQITLGLNNFLIDLSTRESKVAKSLIKLDSDPIVKSLSIEYSRTKDSSKKLVEISLRTKKNNLLFGNVQFTKSGSLSDLRLNPSEVPRQSLVSNLQVRVFENSAAADAKFEFENSLKSKKHLLNFDFKTDGLLKILLKLISIKARFEVNGSRINSEYEMKKIGEVRSFGFSTRKDSQIRSSPNGFNEFDVEYLKVLGSNQQIKSTGTVRYQYKDLKNFDASLDIKNNYRFSLSVKNERKLKDKLFGVHDIRMKYAHLDAFQVEREYALYINNEAQPNTLEFNLLAKKAQPNKLNQVD</sequence>
<keyword evidence="2" id="KW-1185">Reference proteome</keyword>
<dbReference type="Proteomes" id="UP000663879">
    <property type="component" value="Unassembled WGS sequence"/>
</dbReference>
<comment type="caution">
    <text evidence="1">The sequence shown here is derived from an EMBL/GenBank/DDBJ whole genome shotgun (WGS) entry which is preliminary data.</text>
</comment>
<dbReference type="AlphaFoldDB" id="A0A814RWJ5"/>
<gene>
    <name evidence="1" type="ORF">OXX778_LOCUS22834</name>
</gene>
<name>A0A814RWJ5_9BILA</name>
<reference evidence="1" key="1">
    <citation type="submission" date="2021-02" db="EMBL/GenBank/DDBJ databases">
        <authorList>
            <person name="Nowell W R."/>
        </authorList>
    </citation>
    <scope>NUCLEOTIDE SEQUENCE</scope>
    <source>
        <strain evidence="1">Ploen Becks lab</strain>
    </source>
</reference>
<feature type="non-terminal residue" evidence="1">
    <location>
        <position position="524"/>
    </location>
</feature>
<protein>
    <submittedName>
        <fullName evidence="1">Uncharacterized protein</fullName>
    </submittedName>
</protein>
<dbReference type="OrthoDB" id="10485288at2759"/>
<accession>A0A814RWJ5</accession>
<proteinExistence type="predicted"/>
<organism evidence="1 2">
    <name type="scientific">Brachionus calyciflorus</name>
    <dbReference type="NCBI Taxonomy" id="104777"/>
    <lineage>
        <taxon>Eukaryota</taxon>
        <taxon>Metazoa</taxon>
        <taxon>Spiralia</taxon>
        <taxon>Gnathifera</taxon>
        <taxon>Rotifera</taxon>
        <taxon>Eurotatoria</taxon>
        <taxon>Monogononta</taxon>
        <taxon>Pseudotrocha</taxon>
        <taxon>Ploima</taxon>
        <taxon>Brachionidae</taxon>
        <taxon>Brachionus</taxon>
    </lineage>
</organism>
<evidence type="ECO:0000313" key="2">
    <source>
        <dbReference type="Proteomes" id="UP000663879"/>
    </source>
</evidence>
<feature type="non-terminal residue" evidence="1">
    <location>
        <position position="1"/>
    </location>
</feature>
<evidence type="ECO:0000313" key="1">
    <source>
        <dbReference type="EMBL" id="CAF1139465.1"/>
    </source>
</evidence>